<dbReference type="AlphaFoldDB" id="A0A0E0JDS2"/>
<protein>
    <submittedName>
        <fullName evidence="1">Uncharacterized protein</fullName>
    </submittedName>
</protein>
<name>A0A0E0JDS2_ORYPU</name>
<accession>A0A0E0JDS2</accession>
<proteinExistence type="predicted"/>
<reference evidence="1" key="2">
    <citation type="submission" date="2018-05" db="EMBL/GenBank/DDBJ databases">
        <title>OpunRS2 (Oryza punctata Reference Sequence Version 2).</title>
        <authorList>
            <person name="Zhang J."/>
            <person name="Kudrna D."/>
            <person name="Lee S."/>
            <person name="Talag J."/>
            <person name="Welchert J."/>
            <person name="Wing R.A."/>
        </authorList>
    </citation>
    <scope>NUCLEOTIDE SEQUENCE [LARGE SCALE GENOMIC DNA]</scope>
</reference>
<dbReference type="EnsemblPlants" id="OPUNC01G02030.1">
    <property type="protein sequence ID" value="OPUNC01G02030.1"/>
    <property type="gene ID" value="OPUNC01G02030"/>
</dbReference>
<dbReference type="HOGENOM" id="CLU_2516536_0_0_1"/>
<keyword evidence="2" id="KW-1185">Reference proteome</keyword>
<dbReference type="Proteomes" id="UP000026962">
    <property type="component" value="Chromosome 1"/>
</dbReference>
<evidence type="ECO:0000313" key="2">
    <source>
        <dbReference type="Proteomes" id="UP000026962"/>
    </source>
</evidence>
<organism evidence="1">
    <name type="scientific">Oryza punctata</name>
    <name type="common">Red rice</name>
    <dbReference type="NCBI Taxonomy" id="4537"/>
    <lineage>
        <taxon>Eukaryota</taxon>
        <taxon>Viridiplantae</taxon>
        <taxon>Streptophyta</taxon>
        <taxon>Embryophyta</taxon>
        <taxon>Tracheophyta</taxon>
        <taxon>Spermatophyta</taxon>
        <taxon>Magnoliopsida</taxon>
        <taxon>Liliopsida</taxon>
        <taxon>Poales</taxon>
        <taxon>Poaceae</taxon>
        <taxon>BOP clade</taxon>
        <taxon>Oryzoideae</taxon>
        <taxon>Oryzeae</taxon>
        <taxon>Oryzinae</taxon>
        <taxon>Oryza</taxon>
    </lineage>
</organism>
<dbReference type="Gramene" id="OPUNC01G02030.1">
    <property type="protein sequence ID" value="OPUNC01G02030.1"/>
    <property type="gene ID" value="OPUNC01G02030"/>
</dbReference>
<evidence type="ECO:0000313" key="1">
    <source>
        <dbReference type="EnsemblPlants" id="OPUNC01G02030.1"/>
    </source>
</evidence>
<reference evidence="1" key="1">
    <citation type="submission" date="2015-04" db="UniProtKB">
        <authorList>
            <consortium name="EnsemblPlants"/>
        </authorList>
    </citation>
    <scope>IDENTIFICATION</scope>
</reference>
<sequence length="85" mass="8946">MSASQRRCGWRSSVDGGAGARRLLVAVAGPRREHQTAAAAAAQREHLVRLFLDGKLTPAAVKGLMADAISGLEYTLEVVDLLSSS</sequence>